<gene>
    <name evidence="1" type="ORF">LARV_03705</name>
</gene>
<evidence type="ECO:0000313" key="2">
    <source>
        <dbReference type="Proteomes" id="UP000055060"/>
    </source>
</evidence>
<reference evidence="1" key="1">
    <citation type="submission" date="2015-07" db="EMBL/GenBank/DDBJ databases">
        <title>Draft Genome Sequences of Anaerolinea thermolimosa IMO-1, Bellilinea caldifistulae GOMI-1, Leptolinea tardivitalis YMTK-2, Levilinea saccharolytica KIBI-1,Longilinea arvoryzae KOME-1, Previously Described as Members of the Anaerolineaceae (Chloroflexi).</title>
        <authorList>
            <person name="Sekiguchi Y."/>
            <person name="Ohashi A."/>
            <person name="Matsuura N."/>
            <person name="Tourlousse M.D."/>
        </authorList>
    </citation>
    <scope>NUCLEOTIDE SEQUENCE [LARGE SCALE GENOMIC DNA]</scope>
    <source>
        <strain evidence="1">KOME-1</strain>
    </source>
</reference>
<dbReference type="Proteomes" id="UP000055060">
    <property type="component" value="Unassembled WGS sequence"/>
</dbReference>
<dbReference type="STRING" id="360412.LARV_03705"/>
<keyword evidence="2" id="KW-1185">Reference proteome</keyword>
<accession>A0A0K8MXH7</accession>
<evidence type="ECO:0000313" key="1">
    <source>
        <dbReference type="EMBL" id="GAP15910.1"/>
    </source>
</evidence>
<proteinExistence type="predicted"/>
<dbReference type="RefSeq" id="WP_075075311.1">
    <property type="nucleotide sequence ID" value="NZ_DF967973.1"/>
</dbReference>
<sequence>MDAPIDWLLEGDAWIAYRTRMDMLGQSEKDDAVKAARAGMLADSRVQALVTELGNWPGKVIASHKSAGQPFHRLTFLADLGLRADDPGVDQITARIFEHPSAEGPFQLSAAVSSAYGGTGREVWAWALCDAPLILYALVKFGLQEDPRVRAGIAYLAGLARENGWPCVVSQELGSFRGPGRREDPCPFATLAMLKLCAQVDWLRDSSAARSGAEALLSLWSDSRTRHPYIFYMGTDFRKLKAPFVWYDLMHVLDVLSGFAWLKGDARLQDMLGVLQRKADDQGRFTVESVWTAWKDWEFGQKKEPSRWLTLMAWRVMKRNAQG</sequence>
<dbReference type="EMBL" id="DF967973">
    <property type="protein sequence ID" value="GAP15910.1"/>
    <property type="molecule type" value="Genomic_DNA"/>
</dbReference>
<dbReference type="AlphaFoldDB" id="A0A0K8MXH7"/>
<name>A0A0K8MXH7_9CHLR</name>
<dbReference type="OrthoDB" id="9790865at2"/>
<organism evidence="1">
    <name type="scientific">Longilinea arvoryzae</name>
    <dbReference type="NCBI Taxonomy" id="360412"/>
    <lineage>
        <taxon>Bacteria</taxon>
        <taxon>Bacillati</taxon>
        <taxon>Chloroflexota</taxon>
        <taxon>Anaerolineae</taxon>
        <taxon>Anaerolineales</taxon>
        <taxon>Anaerolineaceae</taxon>
        <taxon>Longilinea</taxon>
    </lineage>
</organism>
<protein>
    <submittedName>
        <fullName evidence="1">Uncharacterized protein</fullName>
    </submittedName>
</protein>